<sequence length="118" mass="13443">MRAATDRPFSEEIDRTPTPANFRELVVDLFDRSQDPHTHLQAFQALTFSDLATLFISQFATNKVKRLEVADLFNIKQAKGENLKEYPARFNSAMIRVNDLDQKSLLERTENGGSSTTH</sequence>
<dbReference type="Proteomes" id="UP000257109">
    <property type="component" value="Unassembled WGS sequence"/>
</dbReference>
<organism evidence="2 3">
    <name type="scientific">Mucuna pruriens</name>
    <name type="common">Velvet bean</name>
    <name type="synonym">Dolichos pruriens</name>
    <dbReference type="NCBI Taxonomy" id="157652"/>
    <lineage>
        <taxon>Eukaryota</taxon>
        <taxon>Viridiplantae</taxon>
        <taxon>Streptophyta</taxon>
        <taxon>Embryophyta</taxon>
        <taxon>Tracheophyta</taxon>
        <taxon>Spermatophyta</taxon>
        <taxon>Magnoliopsida</taxon>
        <taxon>eudicotyledons</taxon>
        <taxon>Gunneridae</taxon>
        <taxon>Pentapetalae</taxon>
        <taxon>rosids</taxon>
        <taxon>fabids</taxon>
        <taxon>Fabales</taxon>
        <taxon>Fabaceae</taxon>
        <taxon>Papilionoideae</taxon>
        <taxon>50 kb inversion clade</taxon>
        <taxon>NPAAA clade</taxon>
        <taxon>indigoferoid/millettioid clade</taxon>
        <taxon>Phaseoleae</taxon>
        <taxon>Mucuna</taxon>
    </lineage>
</organism>
<evidence type="ECO:0000313" key="2">
    <source>
        <dbReference type="EMBL" id="RDY04046.1"/>
    </source>
</evidence>
<comment type="caution">
    <text evidence="2">The sequence shown here is derived from an EMBL/GenBank/DDBJ whole genome shotgun (WGS) entry which is preliminary data.</text>
</comment>
<gene>
    <name evidence="2" type="ORF">CR513_12313</name>
</gene>
<dbReference type="PANTHER" id="PTHR33223:SF10">
    <property type="entry name" value="AMINOTRANSFERASE-LIKE PLANT MOBILE DOMAIN-CONTAINING PROTEIN"/>
    <property type="match status" value="1"/>
</dbReference>
<dbReference type="InterPro" id="IPR005162">
    <property type="entry name" value="Retrotrans_gag_dom"/>
</dbReference>
<dbReference type="PANTHER" id="PTHR33223">
    <property type="entry name" value="CCHC-TYPE DOMAIN-CONTAINING PROTEIN"/>
    <property type="match status" value="1"/>
</dbReference>
<name>A0A371HMN0_MUCPR</name>
<feature type="non-terminal residue" evidence="2">
    <location>
        <position position="1"/>
    </location>
</feature>
<protein>
    <recommendedName>
        <fullName evidence="1">Retrotransposon gag domain-containing protein</fullName>
    </recommendedName>
</protein>
<proteinExistence type="predicted"/>
<accession>A0A371HMN0</accession>
<evidence type="ECO:0000259" key="1">
    <source>
        <dbReference type="Pfam" id="PF03732"/>
    </source>
</evidence>
<feature type="domain" description="Retrotransposon gag" evidence="1">
    <location>
        <begin position="27"/>
        <end position="111"/>
    </location>
</feature>
<evidence type="ECO:0000313" key="3">
    <source>
        <dbReference type="Proteomes" id="UP000257109"/>
    </source>
</evidence>
<keyword evidence="3" id="KW-1185">Reference proteome</keyword>
<reference evidence="2" key="1">
    <citation type="submission" date="2018-05" db="EMBL/GenBank/DDBJ databases">
        <title>Draft genome of Mucuna pruriens seed.</title>
        <authorList>
            <person name="Nnadi N.E."/>
            <person name="Vos R."/>
            <person name="Hasami M.H."/>
            <person name="Devisetty U.K."/>
            <person name="Aguiy J.C."/>
        </authorList>
    </citation>
    <scope>NUCLEOTIDE SEQUENCE [LARGE SCALE GENOMIC DNA]</scope>
    <source>
        <strain evidence="2">JCA_2017</strain>
    </source>
</reference>
<dbReference type="AlphaFoldDB" id="A0A371HMN0"/>
<dbReference type="Pfam" id="PF03732">
    <property type="entry name" value="Retrotrans_gag"/>
    <property type="match status" value="1"/>
</dbReference>
<dbReference type="EMBL" id="QJKJ01002159">
    <property type="protein sequence ID" value="RDY04046.1"/>
    <property type="molecule type" value="Genomic_DNA"/>
</dbReference>